<evidence type="ECO:0000313" key="6">
    <source>
        <dbReference type="EMBL" id="MEL4304329.1"/>
    </source>
</evidence>
<feature type="binding site" evidence="5">
    <location>
        <position position="75"/>
    </location>
    <ligand>
        <name>Zn(2+)</name>
        <dbReference type="ChEBI" id="CHEBI:29105"/>
    </ligand>
</feature>
<comment type="caution">
    <text evidence="6">The sequence shown here is derived from an EMBL/GenBank/DDBJ whole genome shotgun (WGS) entry which is preliminary data.</text>
</comment>
<keyword evidence="3 5" id="KW-0479">Metal-binding</keyword>
<dbReference type="EMBL" id="JBCAUS010000002">
    <property type="protein sequence ID" value="MEL4304329.1"/>
    <property type="molecule type" value="Genomic_DNA"/>
</dbReference>
<feature type="binding site" evidence="5">
    <location>
        <position position="106"/>
    </location>
    <ligand>
        <name>Zn(2+)</name>
        <dbReference type="ChEBI" id="CHEBI:29105"/>
    </ligand>
</feature>
<feature type="binding site" evidence="5">
    <location>
        <position position="103"/>
    </location>
    <ligand>
        <name>Zn(2+)</name>
        <dbReference type="ChEBI" id="CHEBI:29105"/>
    </ligand>
</feature>
<evidence type="ECO:0000256" key="1">
    <source>
        <dbReference type="ARBA" id="ARBA00010748"/>
    </source>
</evidence>
<dbReference type="Pfam" id="PF01155">
    <property type="entry name" value="HypA"/>
    <property type="match status" value="1"/>
</dbReference>
<organism evidence="6 7">
    <name type="scientific">Methanococcoides cohabitans</name>
    <dbReference type="NCBI Taxonomy" id="3136559"/>
    <lineage>
        <taxon>Archaea</taxon>
        <taxon>Methanobacteriati</taxon>
        <taxon>Methanobacteriota</taxon>
        <taxon>Stenosarchaea group</taxon>
        <taxon>Methanomicrobia</taxon>
        <taxon>Methanosarcinales</taxon>
        <taxon>Methanosarcinaceae</taxon>
        <taxon>Methanococcoides</taxon>
    </lineage>
</organism>
<dbReference type="PANTHER" id="PTHR34535:SF3">
    <property type="entry name" value="HYDROGENASE MATURATION FACTOR HYPA"/>
    <property type="match status" value="1"/>
</dbReference>
<dbReference type="Gene3D" id="3.30.2320.80">
    <property type="match status" value="1"/>
</dbReference>
<dbReference type="PANTHER" id="PTHR34535">
    <property type="entry name" value="HYDROGENASE MATURATION FACTOR HYPA"/>
    <property type="match status" value="1"/>
</dbReference>
<evidence type="ECO:0000256" key="2">
    <source>
        <dbReference type="ARBA" id="ARBA00022596"/>
    </source>
</evidence>
<dbReference type="InterPro" id="IPR000688">
    <property type="entry name" value="HypA/HybF"/>
</dbReference>
<evidence type="ECO:0000256" key="3">
    <source>
        <dbReference type="ARBA" id="ARBA00022723"/>
    </source>
</evidence>
<keyword evidence="7" id="KW-1185">Reference proteome</keyword>
<keyword evidence="2 5" id="KW-0533">Nickel</keyword>
<proteinExistence type="inferred from homology"/>
<evidence type="ECO:0000313" key="7">
    <source>
        <dbReference type="Proteomes" id="UP001396646"/>
    </source>
</evidence>
<feature type="binding site" evidence="5">
    <location>
        <position position="2"/>
    </location>
    <ligand>
        <name>Ni(2+)</name>
        <dbReference type="ChEBI" id="CHEBI:49786"/>
    </ligand>
</feature>
<evidence type="ECO:0000256" key="4">
    <source>
        <dbReference type="ARBA" id="ARBA00022833"/>
    </source>
</evidence>
<sequence>MHEYSLACEIFETVIETADKNKAIAVNSITLEIGGLTHVSPEQLLFCLDVLSRNSIAEGAKVNVNFVPPSGECECGYRGDAGVPDKLRDEDQPSLYEYAIQTCPVCGKLLQLLGGDELMIRTIDIEI</sequence>
<dbReference type="HAMAP" id="MF_00213">
    <property type="entry name" value="HypA_HybF"/>
    <property type="match status" value="1"/>
</dbReference>
<feature type="binding site" evidence="5">
    <location>
        <position position="73"/>
    </location>
    <ligand>
        <name>Zn(2+)</name>
        <dbReference type="ChEBI" id="CHEBI:29105"/>
    </ligand>
</feature>
<dbReference type="PROSITE" id="PS01249">
    <property type="entry name" value="HYPA"/>
    <property type="match status" value="1"/>
</dbReference>
<protein>
    <recommendedName>
        <fullName evidence="5">Hydrogenase maturation factor HypA</fullName>
    </recommendedName>
</protein>
<reference evidence="6 7" key="1">
    <citation type="submission" date="2024-04" db="EMBL/GenBank/DDBJ databases">
        <title>Methanococcoides sp. LMO-2.</title>
        <authorList>
            <person name="Liang L."/>
        </authorList>
    </citation>
    <scope>NUCLEOTIDE SEQUENCE [LARGE SCALE GENOMIC DNA]</scope>
    <source>
        <strain evidence="6 7">LMO-2</strain>
    </source>
</reference>
<name>A0ABU9KSK1_9EURY</name>
<gene>
    <name evidence="5" type="primary">hypA</name>
    <name evidence="6" type="ORF">WOA13_00565</name>
</gene>
<comment type="function">
    <text evidence="5">Involved in the maturation of [NiFe] hydrogenases. Required for nickel insertion into the metal center of the hydrogenase.</text>
</comment>
<comment type="similarity">
    <text evidence="1 5">Belongs to the HypA/HybF family.</text>
</comment>
<dbReference type="PIRSF" id="PIRSF004761">
    <property type="entry name" value="Hydrgn_mat_HypA"/>
    <property type="match status" value="1"/>
</dbReference>
<accession>A0ABU9KSK1</accession>
<dbReference type="Proteomes" id="UP001396646">
    <property type="component" value="Unassembled WGS sequence"/>
</dbReference>
<dbReference type="InterPro" id="IPR020538">
    <property type="entry name" value="Hydgase_Ni_incorp_HypA/HybF_CS"/>
</dbReference>
<evidence type="ECO:0000256" key="5">
    <source>
        <dbReference type="HAMAP-Rule" id="MF_00213"/>
    </source>
</evidence>
<dbReference type="RefSeq" id="WP_342126059.1">
    <property type="nucleotide sequence ID" value="NZ_JBCAUS010000002.1"/>
</dbReference>
<keyword evidence="4 5" id="KW-0862">Zinc</keyword>